<dbReference type="InterPro" id="IPR000568">
    <property type="entry name" value="ATP_synth_F0_asu"/>
</dbReference>
<evidence type="ECO:0000313" key="15">
    <source>
        <dbReference type="Proteomes" id="UP000886722"/>
    </source>
</evidence>
<dbReference type="GO" id="GO:0046933">
    <property type="term" value="F:proton-transporting ATP synthase activity, rotational mechanism"/>
    <property type="evidence" value="ECO:0007669"/>
    <property type="project" value="UniProtKB-UniRule"/>
</dbReference>
<dbReference type="AlphaFoldDB" id="A0A9D1GFV2"/>
<accession>A0A9D1GFV2</accession>
<feature type="transmembrane region" description="Helical" evidence="11">
    <location>
        <begin position="285"/>
        <end position="318"/>
    </location>
</feature>
<evidence type="ECO:0000256" key="2">
    <source>
        <dbReference type="ARBA" id="ARBA00006810"/>
    </source>
</evidence>
<sequence>MKKYMFHRIALLFALLVIGMPQMHAAEGSEEKSFDAKKVIFEHVLDNYGWEVPFSHSNRIPLPIIVRDKDGNWSMFGSHRIMRGETYNGYYIATDGDYKGKVVTQDEMGNVYRPVDLSITKNVMALFITALLLCLCFIPMARWYRKHPNGAPRKWFGFMELVLDMLYNDLIKPVLGVDARRYSPYLLTVFFFIFFINILGLMVIFPAGANLSGNISITLVLALCTFLVVNLTGTKHYWKDLFWPEVPMWMKCPVPLMPVIEIFGALTKPVALMIRLFANMLGGHLIVLVLISLIFIFGSMGAAVLTGTTIISVFFSLFMMLLDVLISFIQAYVFTILSTIFISLARARGEESHEQPVNEK</sequence>
<dbReference type="CDD" id="cd00310">
    <property type="entry name" value="ATP-synt_Fo_a_6"/>
    <property type="match status" value="1"/>
</dbReference>
<dbReference type="GO" id="GO:0005886">
    <property type="term" value="C:plasma membrane"/>
    <property type="evidence" value="ECO:0007669"/>
    <property type="project" value="UniProtKB-SubCell"/>
</dbReference>
<reference evidence="14" key="1">
    <citation type="submission" date="2020-10" db="EMBL/GenBank/DDBJ databases">
        <authorList>
            <person name="Gilroy R."/>
        </authorList>
    </citation>
    <scope>NUCLEOTIDE SEQUENCE</scope>
    <source>
        <strain evidence="14">21143</strain>
    </source>
</reference>
<proteinExistence type="inferred from homology"/>
<evidence type="ECO:0000256" key="3">
    <source>
        <dbReference type="ARBA" id="ARBA00022448"/>
    </source>
</evidence>
<keyword evidence="6 11" id="KW-0375">Hydrogen ion transport</keyword>
<feature type="transmembrane region" description="Helical" evidence="11">
    <location>
        <begin position="217"/>
        <end position="238"/>
    </location>
</feature>
<keyword evidence="13" id="KW-0732">Signal</keyword>
<comment type="similarity">
    <text evidence="2 11 12">Belongs to the ATPase A chain family.</text>
</comment>
<evidence type="ECO:0000256" key="9">
    <source>
        <dbReference type="ARBA" id="ARBA00023136"/>
    </source>
</evidence>
<dbReference type="Pfam" id="PF00119">
    <property type="entry name" value="ATP-synt_A"/>
    <property type="match status" value="1"/>
</dbReference>
<feature type="signal peptide" evidence="13">
    <location>
        <begin position="1"/>
        <end position="25"/>
    </location>
</feature>
<keyword evidence="5 11" id="KW-0812">Transmembrane</keyword>
<feature type="transmembrane region" description="Helical" evidence="11">
    <location>
        <begin position="123"/>
        <end position="143"/>
    </location>
</feature>
<evidence type="ECO:0000256" key="11">
    <source>
        <dbReference type="HAMAP-Rule" id="MF_01393"/>
    </source>
</evidence>
<evidence type="ECO:0000256" key="12">
    <source>
        <dbReference type="RuleBase" id="RU000483"/>
    </source>
</evidence>
<evidence type="ECO:0000313" key="14">
    <source>
        <dbReference type="EMBL" id="HIT39379.1"/>
    </source>
</evidence>
<dbReference type="InterPro" id="IPR045083">
    <property type="entry name" value="ATP_synth_F0_asu_bact/mt"/>
</dbReference>
<gene>
    <name evidence="11 14" type="primary">atpB</name>
    <name evidence="14" type="ORF">IAD06_05020</name>
</gene>
<dbReference type="SUPFAM" id="SSF81336">
    <property type="entry name" value="F1F0 ATP synthase subunit A"/>
    <property type="match status" value="1"/>
</dbReference>
<keyword evidence="9 11" id="KW-0472">Membrane</keyword>
<comment type="function">
    <text evidence="11 12">Key component of the proton channel; it plays a direct role in the translocation of protons across the membrane.</text>
</comment>
<organism evidence="14 15">
    <name type="scientific">Candidatus Caccoplasma intestinavium</name>
    <dbReference type="NCBI Taxonomy" id="2840716"/>
    <lineage>
        <taxon>Bacteria</taxon>
        <taxon>Pseudomonadati</taxon>
        <taxon>Bacteroidota</taxon>
        <taxon>Bacteroidia</taxon>
        <taxon>Bacteroidales</taxon>
        <taxon>Bacteroidaceae</taxon>
        <taxon>Bacteroidaceae incertae sedis</taxon>
        <taxon>Candidatus Caccoplasma</taxon>
    </lineage>
</organism>
<evidence type="ECO:0000256" key="13">
    <source>
        <dbReference type="SAM" id="SignalP"/>
    </source>
</evidence>
<dbReference type="EMBL" id="DVKT01000036">
    <property type="protein sequence ID" value="HIT39379.1"/>
    <property type="molecule type" value="Genomic_DNA"/>
</dbReference>
<evidence type="ECO:0000256" key="4">
    <source>
        <dbReference type="ARBA" id="ARBA00022547"/>
    </source>
</evidence>
<feature type="transmembrane region" description="Helical" evidence="11">
    <location>
        <begin position="258"/>
        <end position="278"/>
    </location>
</feature>
<evidence type="ECO:0000256" key="10">
    <source>
        <dbReference type="ARBA" id="ARBA00023310"/>
    </source>
</evidence>
<reference evidence="14" key="2">
    <citation type="journal article" date="2021" name="PeerJ">
        <title>Extensive microbial diversity within the chicken gut microbiome revealed by metagenomics and culture.</title>
        <authorList>
            <person name="Gilroy R."/>
            <person name="Ravi A."/>
            <person name="Getino M."/>
            <person name="Pursley I."/>
            <person name="Horton D.L."/>
            <person name="Alikhan N.F."/>
            <person name="Baker D."/>
            <person name="Gharbi K."/>
            <person name="Hall N."/>
            <person name="Watson M."/>
            <person name="Adriaenssens E.M."/>
            <person name="Foster-Nyarko E."/>
            <person name="Jarju S."/>
            <person name="Secka A."/>
            <person name="Antonio M."/>
            <person name="Oren A."/>
            <person name="Chaudhuri R.R."/>
            <person name="La Ragione R."/>
            <person name="Hildebrand F."/>
            <person name="Pallen M.J."/>
        </authorList>
    </citation>
    <scope>NUCLEOTIDE SEQUENCE</scope>
    <source>
        <strain evidence="14">21143</strain>
    </source>
</reference>
<dbReference type="GO" id="GO:0045259">
    <property type="term" value="C:proton-transporting ATP synthase complex"/>
    <property type="evidence" value="ECO:0007669"/>
    <property type="project" value="UniProtKB-KW"/>
</dbReference>
<keyword evidence="7 11" id="KW-1133">Transmembrane helix</keyword>
<keyword evidence="4 11" id="KW-0138">CF(0)</keyword>
<dbReference type="PANTHER" id="PTHR11410:SF0">
    <property type="entry name" value="ATP SYNTHASE SUBUNIT A"/>
    <property type="match status" value="1"/>
</dbReference>
<dbReference type="Gene3D" id="1.20.120.220">
    <property type="entry name" value="ATP synthase, F0 complex, subunit A"/>
    <property type="match status" value="1"/>
</dbReference>
<feature type="transmembrane region" description="Helical" evidence="11">
    <location>
        <begin position="324"/>
        <end position="345"/>
    </location>
</feature>
<feature type="chain" id="PRO_5039256947" description="ATP synthase subunit a" evidence="13">
    <location>
        <begin position="26"/>
        <end position="360"/>
    </location>
</feature>
<keyword evidence="3 11" id="KW-0813">Transport</keyword>
<dbReference type="NCBIfam" id="TIGR01131">
    <property type="entry name" value="ATP_synt_6_or_A"/>
    <property type="match status" value="1"/>
</dbReference>
<evidence type="ECO:0000256" key="5">
    <source>
        <dbReference type="ARBA" id="ARBA00022692"/>
    </source>
</evidence>
<keyword evidence="8 11" id="KW-0406">Ion transport</keyword>
<dbReference type="HAMAP" id="MF_01393">
    <property type="entry name" value="ATP_synth_a_bact"/>
    <property type="match status" value="1"/>
</dbReference>
<dbReference type="PRINTS" id="PR00123">
    <property type="entry name" value="ATPASEA"/>
</dbReference>
<comment type="subcellular location">
    <subcellularLocation>
        <location evidence="11 12">Cell membrane</location>
        <topology evidence="11 12">Multi-pass membrane protein</topology>
    </subcellularLocation>
    <subcellularLocation>
        <location evidence="1">Membrane</location>
        <topology evidence="1">Multi-pass membrane protein</topology>
    </subcellularLocation>
</comment>
<feature type="transmembrane region" description="Helical" evidence="11">
    <location>
        <begin position="183"/>
        <end position="205"/>
    </location>
</feature>
<keyword evidence="11" id="KW-1003">Cell membrane</keyword>
<keyword evidence="10 11" id="KW-0066">ATP synthesis</keyword>
<dbReference type="Proteomes" id="UP000886722">
    <property type="component" value="Unassembled WGS sequence"/>
</dbReference>
<dbReference type="InterPro" id="IPR035908">
    <property type="entry name" value="F0_ATP_A_sf"/>
</dbReference>
<comment type="caution">
    <text evidence="14">The sequence shown here is derived from an EMBL/GenBank/DDBJ whole genome shotgun (WGS) entry which is preliminary data.</text>
</comment>
<evidence type="ECO:0000256" key="8">
    <source>
        <dbReference type="ARBA" id="ARBA00023065"/>
    </source>
</evidence>
<evidence type="ECO:0000256" key="7">
    <source>
        <dbReference type="ARBA" id="ARBA00022989"/>
    </source>
</evidence>
<dbReference type="PANTHER" id="PTHR11410">
    <property type="entry name" value="ATP SYNTHASE SUBUNIT A"/>
    <property type="match status" value="1"/>
</dbReference>
<protein>
    <recommendedName>
        <fullName evidence="11 12">ATP synthase subunit a</fullName>
    </recommendedName>
    <alternativeName>
        <fullName evidence="11">ATP synthase F0 sector subunit a</fullName>
    </alternativeName>
    <alternativeName>
        <fullName evidence="11">F-ATPase subunit 6</fullName>
    </alternativeName>
</protein>
<evidence type="ECO:0000256" key="1">
    <source>
        <dbReference type="ARBA" id="ARBA00004141"/>
    </source>
</evidence>
<evidence type="ECO:0000256" key="6">
    <source>
        <dbReference type="ARBA" id="ARBA00022781"/>
    </source>
</evidence>
<name>A0A9D1GFV2_9BACT</name>